<evidence type="ECO:0000313" key="7">
    <source>
        <dbReference type="Proteomes" id="UP000074119"/>
    </source>
</evidence>
<proteinExistence type="predicted"/>
<reference evidence="6 7" key="1">
    <citation type="submission" date="2015-12" db="EMBL/GenBank/DDBJ databases">
        <authorList>
            <person name="Shamseldin A."/>
            <person name="Moawad H."/>
            <person name="Abd El-Rahim W.M."/>
            <person name="Sadowsky M.J."/>
        </authorList>
    </citation>
    <scope>NUCLEOTIDE SEQUENCE [LARGE SCALE GENOMIC DNA]</scope>
    <source>
        <strain evidence="6 7">SM2</strain>
    </source>
</reference>
<organism evidence="6 7">
    <name type="scientific">Zhongshania aliphaticivorans</name>
    <dbReference type="NCBI Taxonomy" id="1470434"/>
    <lineage>
        <taxon>Bacteria</taxon>
        <taxon>Pseudomonadati</taxon>
        <taxon>Pseudomonadota</taxon>
        <taxon>Gammaproteobacteria</taxon>
        <taxon>Cellvibrionales</taxon>
        <taxon>Spongiibacteraceae</taxon>
        <taxon>Zhongshania</taxon>
    </lineage>
</organism>
<dbReference type="AlphaFoldDB" id="A0A127M6L6"/>
<protein>
    <recommendedName>
        <fullName evidence="5">Flagellar protein FliT</fullName>
    </recommendedName>
</protein>
<keyword evidence="3" id="KW-1005">Bacterial flagellum biogenesis</keyword>
<comment type="subcellular location">
    <subcellularLocation>
        <location evidence="1">Cytoplasm</location>
        <location evidence="1">Cytosol</location>
    </subcellularLocation>
</comment>
<keyword evidence="4" id="KW-0143">Chaperone</keyword>
<dbReference type="Pfam" id="PF05400">
    <property type="entry name" value="FliT"/>
    <property type="match status" value="1"/>
</dbReference>
<dbReference type="InterPro" id="IPR008622">
    <property type="entry name" value="FliT"/>
</dbReference>
<gene>
    <name evidence="6" type="ORF">AZF00_11605</name>
</gene>
<dbReference type="EMBL" id="CP014544">
    <property type="protein sequence ID" value="AMO68904.1"/>
    <property type="molecule type" value="Genomic_DNA"/>
</dbReference>
<dbReference type="Proteomes" id="UP000074119">
    <property type="component" value="Chromosome"/>
</dbReference>
<evidence type="ECO:0000256" key="5">
    <source>
        <dbReference type="ARBA" id="ARBA00093797"/>
    </source>
</evidence>
<evidence type="ECO:0000256" key="2">
    <source>
        <dbReference type="ARBA" id="ARBA00022490"/>
    </source>
</evidence>
<evidence type="ECO:0000256" key="3">
    <source>
        <dbReference type="ARBA" id="ARBA00022795"/>
    </source>
</evidence>
<dbReference type="GO" id="GO:0044781">
    <property type="term" value="P:bacterial-type flagellum organization"/>
    <property type="evidence" value="ECO:0007669"/>
    <property type="project" value="UniProtKB-KW"/>
</dbReference>
<sequence>MSIEILRNAEVLGARERELRDILLMSENIQHLAENNDWAEAVAEQYRRRALMDTFFAKDCAPSESQQVAEVIEAVLNIDQQVTNVLYQQRSSMLTDANQSRQNVRNVDAYLSHSVS</sequence>
<evidence type="ECO:0000313" key="6">
    <source>
        <dbReference type="EMBL" id="AMO68904.1"/>
    </source>
</evidence>
<evidence type="ECO:0000256" key="4">
    <source>
        <dbReference type="ARBA" id="ARBA00023186"/>
    </source>
</evidence>
<name>A0A127M6L6_9GAMM</name>
<dbReference type="RefSeq" id="WP_008249197.1">
    <property type="nucleotide sequence ID" value="NZ_CP014544.1"/>
</dbReference>
<dbReference type="Gene3D" id="1.20.58.380">
    <property type="entry name" value="Flagellar protein flit"/>
    <property type="match status" value="1"/>
</dbReference>
<evidence type="ECO:0000256" key="1">
    <source>
        <dbReference type="ARBA" id="ARBA00004514"/>
    </source>
</evidence>
<keyword evidence="2" id="KW-0963">Cytoplasm</keyword>
<accession>A0A127M6L6</accession>
<dbReference type="KEGG" id="zal:AZF00_11605"/>